<dbReference type="SMART" id="SM00088">
    <property type="entry name" value="PINT"/>
    <property type="match status" value="1"/>
</dbReference>
<keyword evidence="2 5" id="KW-0647">Proteasome</keyword>
<dbReference type="Gene3D" id="1.25.40.570">
    <property type="match status" value="1"/>
</dbReference>
<comment type="similarity">
    <text evidence="1">Belongs to the proteasome subunit S9 family.</text>
</comment>
<dbReference type="Pfam" id="PF01399">
    <property type="entry name" value="PCI"/>
    <property type="match status" value="1"/>
</dbReference>
<dbReference type="SMART" id="SM00753">
    <property type="entry name" value="PAM"/>
    <property type="match status" value="1"/>
</dbReference>
<dbReference type="InterPro" id="IPR040773">
    <property type="entry name" value="Rpn6_N"/>
</dbReference>
<dbReference type="InterPro" id="IPR036390">
    <property type="entry name" value="WH_DNA-bd_sf"/>
</dbReference>
<dbReference type="Pfam" id="PF18503">
    <property type="entry name" value="RPN6_C_helix"/>
    <property type="match status" value="1"/>
</dbReference>
<evidence type="ECO:0000256" key="3">
    <source>
        <dbReference type="ARBA" id="ARBA00062507"/>
    </source>
</evidence>
<dbReference type="GO" id="GO:0000502">
    <property type="term" value="C:proteasome complex"/>
    <property type="evidence" value="ECO:0007669"/>
    <property type="project" value="UniProtKB-KW"/>
</dbReference>
<dbReference type="FunFam" id="1.25.40.570:FF:000016">
    <property type="entry name" value="26S proteasome regulatory subunit"/>
    <property type="match status" value="1"/>
</dbReference>
<dbReference type="SUPFAM" id="SSF46785">
    <property type="entry name" value="Winged helix' DNA-binding domain"/>
    <property type="match status" value="1"/>
</dbReference>
<evidence type="ECO:0000313" key="6">
    <source>
        <dbReference type="Proteomes" id="UP001626550"/>
    </source>
</evidence>
<dbReference type="InterPro" id="IPR050871">
    <property type="entry name" value="26S_Proteasome/COP9_Components"/>
</dbReference>
<protein>
    <submittedName>
        <fullName evidence="5">26S proteasome non-ATPase regulatory subunit 11</fullName>
    </submittedName>
</protein>
<reference evidence="5 6" key="1">
    <citation type="submission" date="2024-11" db="EMBL/GenBank/DDBJ databases">
        <title>Adaptive evolution of stress response genes in parasites aligns with host niche diversity.</title>
        <authorList>
            <person name="Hahn C."/>
            <person name="Resl P."/>
        </authorList>
    </citation>
    <scope>NUCLEOTIDE SEQUENCE [LARGE SCALE GENOMIC DNA]</scope>
    <source>
        <strain evidence="5">EGGRZ-B1_66</strain>
        <tissue evidence="5">Body</tissue>
    </source>
</reference>
<dbReference type="PANTHER" id="PTHR10678">
    <property type="entry name" value="26S PROTEASOME NON-ATPASE REGULATORY SUBUNIT 11/COP9 SIGNALOSOME COMPLEX SUBUNIT 2"/>
    <property type="match status" value="1"/>
</dbReference>
<keyword evidence="6" id="KW-1185">Reference proteome</keyword>
<evidence type="ECO:0000313" key="5">
    <source>
        <dbReference type="EMBL" id="KAL3313750.1"/>
    </source>
</evidence>
<evidence type="ECO:0000259" key="4">
    <source>
        <dbReference type="PROSITE" id="PS50250"/>
    </source>
</evidence>
<dbReference type="Proteomes" id="UP001626550">
    <property type="component" value="Unassembled WGS sequence"/>
</dbReference>
<organism evidence="5 6">
    <name type="scientific">Cichlidogyrus casuarinus</name>
    <dbReference type="NCBI Taxonomy" id="1844966"/>
    <lineage>
        <taxon>Eukaryota</taxon>
        <taxon>Metazoa</taxon>
        <taxon>Spiralia</taxon>
        <taxon>Lophotrochozoa</taxon>
        <taxon>Platyhelminthes</taxon>
        <taxon>Monogenea</taxon>
        <taxon>Monopisthocotylea</taxon>
        <taxon>Dactylogyridea</taxon>
        <taxon>Ancyrocephalidae</taxon>
        <taxon>Cichlidogyrus</taxon>
    </lineage>
</organism>
<dbReference type="InterPro" id="IPR040780">
    <property type="entry name" value="Rpn6_C_helix"/>
</dbReference>
<comment type="caution">
    <text evidence="5">The sequence shown here is derived from an EMBL/GenBank/DDBJ whole genome shotgun (WGS) entry which is preliminary data.</text>
</comment>
<comment type="subunit">
    <text evidence="3">Component of the lid subcomplex of the 19S proteasome regulatory particle complex (also named PA700 complex). The 26S proteasome consists of a 20S proteasome core and two 19S regulatory subunits.</text>
</comment>
<dbReference type="Pfam" id="PF18055">
    <property type="entry name" value="RPN6_N"/>
    <property type="match status" value="1"/>
</dbReference>
<proteinExistence type="inferred from homology"/>
<gene>
    <name evidence="5" type="primary">PSMD11</name>
    <name evidence="5" type="ORF">Ciccas_007648</name>
</gene>
<accession>A0ABD2Q2N0</accession>
<dbReference type="EMBL" id="JBJKFK010001204">
    <property type="protein sequence ID" value="KAL3313750.1"/>
    <property type="molecule type" value="Genomic_DNA"/>
</dbReference>
<evidence type="ECO:0000256" key="2">
    <source>
        <dbReference type="ARBA" id="ARBA00022942"/>
    </source>
</evidence>
<dbReference type="InterPro" id="IPR000717">
    <property type="entry name" value="PCI_dom"/>
</dbReference>
<dbReference type="PROSITE" id="PS50250">
    <property type="entry name" value="PCI"/>
    <property type="match status" value="1"/>
</dbReference>
<sequence length="395" mass="44673">MDIFDKQIDTEDELGMKQKEQAFLTLGEKLFNQKDAKGLGDLIVKVRPFLKQVSRSKAARIVRNLVDQFLDLEGGSGREITLCQDCIDWAKAENRSYLRQALEARLMGLYFDNKKYNEALKLGSGLLTELKKLDDKILLVEVQLMESQVYYRLNNLQRAKAALTSARTTANSIYCPPKLQASLDLCSGILHCADEREFKTAYSYFYEAFEGFDSVNSSKALISLQYMLLCKIMMNCADEINNVLTSKLGMRYKGSGIDALKEIGKAAHNRSLGEFKTVREKYSVVLDQDPVLTKHLSSFYHTLLGRNLVKLIEPYSRVHIKHIADKINLPLSTVEKKLSQMILDKEINGILDQGDGVLIIAEDPDQGERYDHALDTISSLGHVVDLLFQKSKKLT</sequence>
<dbReference type="AlphaFoldDB" id="A0ABD2Q2N0"/>
<name>A0ABD2Q2N0_9PLAT</name>
<evidence type="ECO:0000256" key="1">
    <source>
        <dbReference type="ARBA" id="ARBA00007454"/>
    </source>
</evidence>
<feature type="domain" description="PCI" evidence="4">
    <location>
        <begin position="197"/>
        <end position="365"/>
    </location>
</feature>